<organism evidence="4 5">
    <name type="scientific">Psychromonas aquatilis</name>
    <dbReference type="NCBI Taxonomy" id="2005072"/>
    <lineage>
        <taxon>Bacteria</taxon>
        <taxon>Pseudomonadati</taxon>
        <taxon>Pseudomonadota</taxon>
        <taxon>Gammaproteobacteria</taxon>
        <taxon>Alteromonadales</taxon>
        <taxon>Psychromonadaceae</taxon>
        <taxon>Psychromonas</taxon>
    </lineage>
</organism>
<gene>
    <name evidence="4" type="ORF">V6256_06050</name>
</gene>
<proteinExistence type="predicted"/>
<dbReference type="EMBL" id="JBAKAZ010000016">
    <property type="protein sequence ID" value="MEL0629165.1"/>
    <property type="molecule type" value="Genomic_DNA"/>
</dbReference>
<comment type="caution">
    <text evidence="4">The sequence shown here is derived from an EMBL/GenBank/DDBJ whole genome shotgun (WGS) entry which is preliminary data.</text>
</comment>
<dbReference type="EC" id="3.5.3.6" evidence="2"/>
<dbReference type="PANTHER" id="PTHR47271:SF2">
    <property type="entry name" value="ARGININE DEIMINASE"/>
    <property type="match status" value="1"/>
</dbReference>
<sequence length="302" mass="33772">MDSLLSRRQSNGGTTALTDWGIASETGRLKEVLVGPVDHFEWRSGNSTSRRHMAAGERYNPQVAKAQYNEMLDVYRQAGVNVHFLNAKEEQPYSIYARDSSVMTPWGPIISQMYSPWRQTEWLTVLEFYTKQNIPIYDVVTAGNFEGGDFMLIEPGVVLCGYSGERTSEAGMNQVKGWFEKEGWEFQGIRFDPHFLHMDVQCVMVAEKLAAVCTAVAPDSLLVWLKNKGIDIIDIPYKEAMELGCNIVSLGDERVLIPSDSLTLKEQCNARGLTVFAPDISMITKGGGGVHCMCQALKRDEK</sequence>
<protein>
    <recommendedName>
        <fullName evidence="2">arginine deiminase</fullName>
        <ecNumber evidence="2">3.5.3.6</ecNumber>
    </recommendedName>
</protein>
<accession>A0ABU9GPC1</accession>
<dbReference type="RefSeq" id="WP_341597177.1">
    <property type="nucleotide sequence ID" value="NZ_JBAKAZ010000016.1"/>
</dbReference>
<dbReference type="Gene3D" id="3.75.10.10">
    <property type="entry name" value="L-arginine/glycine Amidinotransferase, Chain A"/>
    <property type="match status" value="1"/>
</dbReference>
<dbReference type="Proteomes" id="UP001369082">
    <property type="component" value="Unassembled WGS sequence"/>
</dbReference>
<comment type="catalytic activity">
    <reaction evidence="3">
        <text>L-arginine + H2O = L-citrulline + NH4(+)</text>
        <dbReference type="Rhea" id="RHEA:19597"/>
        <dbReference type="ChEBI" id="CHEBI:15377"/>
        <dbReference type="ChEBI" id="CHEBI:28938"/>
        <dbReference type="ChEBI" id="CHEBI:32682"/>
        <dbReference type="ChEBI" id="CHEBI:57743"/>
        <dbReference type="EC" id="3.5.3.6"/>
    </reaction>
</comment>
<keyword evidence="5" id="KW-1185">Reference proteome</keyword>
<dbReference type="PANTHER" id="PTHR47271">
    <property type="entry name" value="ARGININE DEIMINASE"/>
    <property type="match status" value="1"/>
</dbReference>
<evidence type="ECO:0000256" key="2">
    <source>
        <dbReference type="ARBA" id="ARBA00012171"/>
    </source>
</evidence>
<evidence type="ECO:0000256" key="1">
    <source>
        <dbReference type="ARBA" id="ARBA00005213"/>
    </source>
</evidence>
<evidence type="ECO:0000256" key="3">
    <source>
        <dbReference type="ARBA" id="ARBA00049429"/>
    </source>
</evidence>
<evidence type="ECO:0000313" key="5">
    <source>
        <dbReference type="Proteomes" id="UP001369082"/>
    </source>
</evidence>
<dbReference type="SUPFAM" id="SSF55909">
    <property type="entry name" value="Pentein"/>
    <property type="match status" value="1"/>
</dbReference>
<dbReference type="Pfam" id="PF19420">
    <property type="entry name" value="DDAH_eukar"/>
    <property type="match status" value="1"/>
</dbReference>
<name>A0ABU9GPC1_9GAMM</name>
<evidence type="ECO:0000313" key="4">
    <source>
        <dbReference type="EMBL" id="MEL0629165.1"/>
    </source>
</evidence>
<reference evidence="4 5" key="1">
    <citation type="submission" date="2024-02" db="EMBL/GenBank/DDBJ databases">
        <title>Bacteria isolated from the canopy kelp, Nereocystis luetkeana.</title>
        <authorList>
            <person name="Pfister C.A."/>
            <person name="Younker I.T."/>
            <person name="Light S.H."/>
        </authorList>
    </citation>
    <scope>NUCLEOTIDE SEQUENCE [LARGE SCALE GENOMIC DNA]</scope>
    <source>
        <strain evidence="4 5">TI.1.05</strain>
    </source>
</reference>
<comment type="pathway">
    <text evidence="1">Amino-acid degradation; L-arginine degradation via ADI pathway; carbamoyl phosphate from L-arginine: step 1/2.</text>
</comment>